<dbReference type="InterPro" id="IPR011059">
    <property type="entry name" value="Metal-dep_hydrolase_composite"/>
</dbReference>
<dbReference type="InterPro" id="IPR033932">
    <property type="entry name" value="YtcJ-like"/>
</dbReference>
<reference evidence="3" key="1">
    <citation type="submission" date="2016-10" db="EMBL/GenBank/DDBJ databases">
        <authorList>
            <person name="Varghese N."/>
            <person name="Submissions S."/>
        </authorList>
    </citation>
    <scope>NUCLEOTIDE SEQUENCE [LARGE SCALE GENOMIC DNA]</scope>
    <source>
        <strain evidence="3">DSM 18887</strain>
    </source>
</reference>
<dbReference type="Gene3D" id="2.30.40.10">
    <property type="entry name" value="Urease, subunit C, domain 1"/>
    <property type="match status" value="1"/>
</dbReference>
<accession>A0A1H9J3C8</accession>
<keyword evidence="3" id="KW-1185">Reference proteome</keyword>
<dbReference type="SUPFAM" id="SSF51338">
    <property type="entry name" value="Composite domain of metallo-dependent hydrolases"/>
    <property type="match status" value="1"/>
</dbReference>
<dbReference type="OrthoDB" id="9031471at2"/>
<protein>
    <recommendedName>
        <fullName evidence="1">Amidohydrolase 3 domain-containing protein</fullName>
    </recommendedName>
</protein>
<dbReference type="Gene3D" id="3.10.310.70">
    <property type="match status" value="1"/>
</dbReference>
<dbReference type="InterPro" id="IPR013108">
    <property type="entry name" value="Amidohydro_3"/>
</dbReference>
<gene>
    <name evidence="2" type="ORF">SAMN03080615_02853</name>
</gene>
<dbReference type="Pfam" id="PF07969">
    <property type="entry name" value="Amidohydro_3"/>
    <property type="match status" value="1"/>
</dbReference>
<feature type="domain" description="Amidohydrolase 3" evidence="1">
    <location>
        <begin position="52"/>
        <end position="538"/>
    </location>
</feature>
<evidence type="ECO:0000313" key="2">
    <source>
        <dbReference type="EMBL" id="SEQ81364.1"/>
    </source>
</evidence>
<dbReference type="Gene3D" id="3.20.20.140">
    <property type="entry name" value="Metal-dependent hydrolases"/>
    <property type="match status" value="1"/>
</dbReference>
<dbReference type="STRING" id="355243.SAMN03080615_02853"/>
<evidence type="ECO:0000313" key="3">
    <source>
        <dbReference type="Proteomes" id="UP000198749"/>
    </source>
</evidence>
<dbReference type="GO" id="GO:0016810">
    <property type="term" value="F:hydrolase activity, acting on carbon-nitrogen (but not peptide) bonds"/>
    <property type="evidence" value="ECO:0007669"/>
    <property type="project" value="InterPro"/>
</dbReference>
<name>A0A1H9J3C8_9GAMM</name>
<dbReference type="EMBL" id="FOGB01000008">
    <property type="protein sequence ID" value="SEQ81364.1"/>
    <property type="molecule type" value="Genomic_DNA"/>
</dbReference>
<dbReference type="CDD" id="cd01300">
    <property type="entry name" value="YtcJ_like"/>
    <property type="match status" value="1"/>
</dbReference>
<organism evidence="2 3">
    <name type="scientific">Amphritea atlantica</name>
    <dbReference type="NCBI Taxonomy" id="355243"/>
    <lineage>
        <taxon>Bacteria</taxon>
        <taxon>Pseudomonadati</taxon>
        <taxon>Pseudomonadota</taxon>
        <taxon>Gammaproteobacteria</taxon>
        <taxon>Oceanospirillales</taxon>
        <taxon>Oceanospirillaceae</taxon>
        <taxon>Amphritea</taxon>
    </lineage>
</organism>
<dbReference type="SUPFAM" id="SSF51556">
    <property type="entry name" value="Metallo-dependent hydrolases"/>
    <property type="match status" value="1"/>
</dbReference>
<dbReference type="Proteomes" id="UP000198749">
    <property type="component" value="Unassembled WGS sequence"/>
</dbReference>
<dbReference type="PANTHER" id="PTHR22642:SF2">
    <property type="entry name" value="PROTEIN LONG AFTER FAR-RED 3"/>
    <property type="match status" value="1"/>
</dbReference>
<evidence type="ECO:0000259" key="1">
    <source>
        <dbReference type="Pfam" id="PF07969"/>
    </source>
</evidence>
<dbReference type="InterPro" id="IPR032466">
    <property type="entry name" value="Metal_Hydrolase"/>
</dbReference>
<dbReference type="RefSeq" id="WP_091359541.1">
    <property type="nucleotide sequence ID" value="NZ_AP025284.1"/>
</dbReference>
<proteinExistence type="predicted"/>
<dbReference type="AlphaFoldDB" id="A0A1H9J3C8"/>
<dbReference type="PANTHER" id="PTHR22642">
    <property type="entry name" value="IMIDAZOLONEPROPIONASE"/>
    <property type="match status" value="1"/>
</dbReference>
<sequence>MPYIADKIIFNGNIHTMDDINEKAEALAIYGDQIIAVGSNTEVKALADNHTQMIDAQGQLVLPGFQDTHIHFQATSADFFHYVPLHEMKTMEELLNEIERFARENPHKEWIKGIGFNPSIFNENSLTKEQLDAVTGGRPALIFSFDYHSGWANSEAFRIAGVTATTPEPASGSYARCADGSPRGYIYEDAIWAMNRFSPAFSDEDYFEAMEHYCKVFNQHGITGILDAVAPRKTMENYRTLNQRGQLSLRVAATSKIFAHLPLTEQLQELLSLRETYADDMVSLHSAKFFLDGVLESGTATLLEPRSDTGSTAPLMFDQPQINEFFAAFDKEKFQLHVHTIGDGAVNAALNGIEYAQRMNGPWDSRHQLAHIQLVTGSDFPRFKQLGVYGNVQPLWAQPDPDNDKIALEMLGEERCSQIFPIGELVRQGTVCALSSDWGVSTFDPFAIMQTALTRQVSGASESSPAHNPQYRIDIDTAIKGYTINAARAAWREKTTGSLTVGKFADLIILDQDLYTISPYEIEKTKVLLTLLGGNEVYRDASY</sequence>